<keyword evidence="1" id="KW-0479">Metal-binding</keyword>
<keyword evidence="1" id="KW-0862">Zinc</keyword>
<name>A0ABQ9E463_TEGGR</name>
<dbReference type="CDD" id="cd19757">
    <property type="entry name" value="Bbox1"/>
    <property type="match status" value="1"/>
</dbReference>
<dbReference type="Pfam" id="PF00643">
    <property type="entry name" value="zf-B_box"/>
    <property type="match status" value="1"/>
</dbReference>
<evidence type="ECO:0000256" key="3">
    <source>
        <dbReference type="SAM" id="MobiDB-lite"/>
    </source>
</evidence>
<accession>A0ABQ9E463</accession>
<evidence type="ECO:0000256" key="1">
    <source>
        <dbReference type="PROSITE-ProRule" id="PRU00024"/>
    </source>
</evidence>
<reference evidence="5 6" key="1">
    <citation type="submission" date="2022-12" db="EMBL/GenBank/DDBJ databases">
        <title>Chromosome-level genome of Tegillarca granosa.</title>
        <authorList>
            <person name="Kim J."/>
        </authorList>
    </citation>
    <scope>NUCLEOTIDE SEQUENCE [LARGE SCALE GENOMIC DNA]</scope>
    <source>
        <strain evidence="5">Teg-2019</strain>
        <tissue evidence="5">Adductor muscle</tissue>
    </source>
</reference>
<dbReference type="InterPro" id="IPR047153">
    <property type="entry name" value="TRIM45/56/19-like"/>
</dbReference>
<keyword evidence="1" id="KW-0863">Zinc-finger</keyword>
<dbReference type="Proteomes" id="UP001217089">
    <property type="component" value="Unassembled WGS sequence"/>
</dbReference>
<feature type="compositionally biased region" description="Polar residues" evidence="3">
    <location>
        <begin position="324"/>
        <end position="344"/>
    </location>
</feature>
<dbReference type="InterPro" id="IPR011042">
    <property type="entry name" value="6-blade_b-propeller_TolB-like"/>
</dbReference>
<dbReference type="SUPFAM" id="SSF57845">
    <property type="entry name" value="B-box zinc-binding domain"/>
    <property type="match status" value="1"/>
</dbReference>
<comment type="caution">
    <text evidence="5">The sequence shown here is derived from an EMBL/GenBank/DDBJ whole genome shotgun (WGS) entry which is preliminary data.</text>
</comment>
<dbReference type="PANTHER" id="PTHR25462:SF296">
    <property type="entry name" value="MEIOTIC P26, ISOFORM F"/>
    <property type="match status" value="1"/>
</dbReference>
<dbReference type="InterPro" id="IPR000315">
    <property type="entry name" value="Znf_B-box"/>
</dbReference>
<evidence type="ECO:0000256" key="2">
    <source>
        <dbReference type="SAM" id="Coils"/>
    </source>
</evidence>
<dbReference type="Gene3D" id="2.120.10.30">
    <property type="entry name" value="TolB, C-terminal domain"/>
    <property type="match status" value="1"/>
</dbReference>
<dbReference type="PANTHER" id="PTHR25462">
    <property type="entry name" value="BONUS, ISOFORM C-RELATED"/>
    <property type="match status" value="1"/>
</dbReference>
<dbReference type="SUPFAM" id="SSF101898">
    <property type="entry name" value="NHL repeat"/>
    <property type="match status" value="1"/>
</dbReference>
<keyword evidence="2" id="KW-0175">Coiled coil</keyword>
<keyword evidence="6" id="KW-1185">Reference proteome</keyword>
<dbReference type="SMART" id="SM00336">
    <property type="entry name" value="BBOX"/>
    <property type="match status" value="2"/>
</dbReference>
<feature type="domain" description="B box-type" evidence="4">
    <location>
        <begin position="70"/>
        <end position="111"/>
    </location>
</feature>
<dbReference type="PROSITE" id="PS50119">
    <property type="entry name" value="ZF_BBOX"/>
    <property type="match status" value="2"/>
</dbReference>
<evidence type="ECO:0000313" key="5">
    <source>
        <dbReference type="EMBL" id="KAJ8299206.1"/>
    </source>
</evidence>
<evidence type="ECO:0000313" key="6">
    <source>
        <dbReference type="Proteomes" id="UP001217089"/>
    </source>
</evidence>
<feature type="domain" description="B box-type" evidence="4">
    <location>
        <begin position="13"/>
        <end position="61"/>
    </location>
</feature>
<sequence length="684" mass="77578">MATGGFQVHHRVGKKLICELCDKKVDTCVYKCLDCDVYMCDNCTRAHKRLKETRDHKILKDQHGPLPPSRAESRCISHPGEDVMFYCHTCVIFICSFCITSNHSNHKCSVIKQASEEMSAELRDHLNNLKDNLLNVLRSHLKPFKNSQIINQNLHESNVKDIQVQADTMVQRIKNIQKMLIQESEIRTNENKSRLSELQNNVTKKVEELEHKYSDFNKVLTSGSDIDKIIARNEVIELLETYQSQYVQQAKIRQSKFVPGEITSIKMSFGLVEVVLDGTSDNDFFHTEPVKDKSANMRSKAVDVKDLSLQMTSPAKADKELAPTTFSNKIPMKNASTTPNSTEQKSITCEFEADNFTTDKVTSSYESMIPTLCTNEDAGGYNSNKADIARTSKISSDTATLFVTSPEISLNIISKFKQKSTVIRSICPVSDSTAYLQCDGEYSINKVDKNGQLQGSIKLYFVVCDFVVTSEGDFICTVDDSENIYKVTMKEKIKEKLYTGPLYPYCLCLSSDGHILVSMCDEWSYHVNKTSKRLVTRMTTTGQILTTYEYDNDKRLFTLPWGIDKNTNKDICVVNRTSGFSGHVVILNASGKLKCTYEGQANERFDPVRVKCDKFGYIFVSDFNKKIHILNRKGQLIKYLKTDNDLQYSPWSLAIDSNNLLWVGCGCGLVYIVKFFEDLKIHTI</sequence>
<organism evidence="5 6">
    <name type="scientific">Tegillarca granosa</name>
    <name type="common">Malaysian cockle</name>
    <name type="synonym">Anadara granosa</name>
    <dbReference type="NCBI Taxonomy" id="220873"/>
    <lineage>
        <taxon>Eukaryota</taxon>
        <taxon>Metazoa</taxon>
        <taxon>Spiralia</taxon>
        <taxon>Lophotrochozoa</taxon>
        <taxon>Mollusca</taxon>
        <taxon>Bivalvia</taxon>
        <taxon>Autobranchia</taxon>
        <taxon>Pteriomorphia</taxon>
        <taxon>Arcoida</taxon>
        <taxon>Arcoidea</taxon>
        <taxon>Arcidae</taxon>
        <taxon>Tegillarca</taxon>
    </lineage>
</organism>
<dbReference type="EMBL" id="JARBDR010000921">
    <property type="protein sequence ID" value="KAJ8299206.1"/>
    <property type="molecule type" value="Genomic_DNA"/>
</dbReference>
<gene>
    <name evidence="5" type="ORF">KUTeg_023266</name>
</gene>
<proteinExistence type="predicted"/>
<feature type="coiled-coil region" evidence="2">
    <location>
        <begin position="181"/>
        <end position="212"/>
    </location>
</feature>
<protein>
    <recommendedName>
        <fullName evidence="4">B box-type domain-containing protein</fullName>
    </recommendedName>
</protein>
<dbReference type="Gene3D" id="3.30.160.60">
    <property type="entry name" value="Classic Zinc Finger"/>
    <property type="match status" value="1"/>
</dbReference>
<evidence type="ECO:0000259" key="4">
    <source>
        <dbReference type="PROSITE" id="PS50119"/>
    </source>
</evidence>
<feature type="region of interest" description="Disordered" evidence="3">
    <location>
        <begin position="318"/>
        <end position="344"/>
    </location>
</feature>